<dbReference type="Proteomes" id="UP001499884">
    <property type="component" value="Unassembled WGS sequence"/>
</dbReference>
<protein>
    <recommendedName>
        <fullName evidence="3">Adenylyltransferase AadA C-terminal domain-containing protein</fullName>
    </recommendedName>
</protein>
<evidence type="ECO:0008006" key="3">
    <source>
        <dbReference type="Google" id="ProtNLM"/>
    </source>
</evidence>
<dbReference type="RefSeq" id="WP_345644082.1">
    <property type="nucleotide sequence ID" value="NZ_BAABEP010000009.1"/>
</dbReference>
<sequence length="284" mass="30727">MAPHTDPSRQDGGRRARATAVPPLVREVVRAYLSLTDAAAPGLVQGLYLTGSVALDDFVRPRGDIDFVAVSAVPPSPGETAALQRAHARLAARVRRPFFEGPYVTWDQLADDPSDAAPGPYAHRGGLLPAVGHGRQPATWQVLSRYGVTMRGPDARDLTVDTSPGELALWARDSLVRYWRPWWERGSRPLGQEGLACLGARAVAWGVLGVSRAHLALTRGEVASKTAAGEYARTAFGPAWHRIVDECLRVRRGEGRGRYATPVGRRTDALAFVNMVIENALARS</sequence>
<name>A0ABP7ENX1_9ACTN</name>
<accession>A0ABP7ENX1</accession>
<comment type="caution">
    <text evidence="1">The sequence shown here is derived from an EMBL/GenBank/DDBJ whole genome shotgun (WGS) entry which is preliminary data.</text>
</comment>
<organism evidence="1 2">
    <name type="scientific">Streptomyces tremellae</name>
    <dbReference type="NCBI Taxonomy" id="1124239"/>
    <lineage>
        <taxon>Bacteria</taxon>
        <taxon>Bacillati</taxon>
        <taxon>Actinomycetota</taxon>
        <taxon>Actinomycetes</taxon>
        <taxon>Kitasatosporales</taxon>
        <taxon>Streptomycetaceae</taxon>
        <taxon>Streptomyces</taxon>
    </lineage>
</organism>
<gene>
    <name evidence="1" type="ORF">GCM10023082_19930</name>
</gene>
<reference evidence="2" key="1">
    <citation type="journal article" date="2019" name="Int. J. Syst. Evol. Microbiol.">
        <title>The Global Catalogue of Microorganisms (GCM) 10K type strain sequencing project: providing services to taxonomists for standard genome sequencing and annotation.</title>
        <authorList>
            <consortium name="The Broad Institute Genomics Platform"/>
            <consortium name="The Broad Institute Genome Sequencing Center for Infectious Disease"/>
            <person name="Wu L."/>
            <person name="Ma J."/>
        </authorList>
    </citation>
    <scope>NUCLEOTIDE SEQUENCE [LARGE SCALE GENOMIC DNA]</scope>
    <source>
        <strain evidence="2">JCM 30846</strain>
    </source>
</reference>
<keyword evidence="2" id="KW-1185">Reference proteome</keyword>
<evidence type="ECO:0000313" key="1">
    <source>
        <dbReference type="EMBL" id="GAA3722167.1"/>
    </source>
</evidence>
<evidence type="ECO:0000313" key="2">
    <source>
        <dbReference type="Proteomes" id="UP001499884"/>
    </source>
</evidence>
<dbReference type="EMBL" id="BAABEP010000009">
    <property type="protein sequence ID" value="GAA3722167.1"/>
    <property type="molecule type" value="Genomic_DNA"/>
</dbReference>
<proteinExistence type="predicted"/>